<evidence type="ECO:0000313" key="2">
    <source>
        <dbReference type="Proteomes" id="UP000016617"/>
    </source>
</evidence>
<dbReference type="HOGENOM" id="CLU_3297417_0_0_9"/>
<proteinExistence type="predicted"/>
<organism evidence="1 2">
    <name type="scientific">Streptococcus sobrinus W1703</name>
    <dbReference type="NCBI Taxonomy" id="1227275"/>
    <lineage>
        <taxon>Bacteria</taxon>
        <taxon>Bacillati</taxon>
        <taxon>Bacillota</taxon>
        <taxon>Bacilli</taxon>
        <taxon>Lactobacillales</taxon>
        <taxon>Streptococcaceae</taxon>
        <taxon>Streptococcus</taxon>
    </lineage>
</organism>
<dbReference type="EMBL" id="AWVA01000016">
    <property type="protein sequence ID" value="ERJ78242.1"/>
    <property type="molecule type" value="Genomic_DNA"/>
</dbReference>
<dbReference type="AlphaFoldDB" id="U2JDY2"/>
<protein>
    <submittedName>
        <fullName evidence="1">Uncharacterized protein</fullName>
    </submittedName>
</protein>
<gene>
    <name evidence="1" type="ORF">HMPREF1557_00342</name>
</gene>
<dbReference type="Proteomes" id="UP000016617">
    <property type="component" value="Unassembled WGS sequence"/>
</dbReference>
<comment type="caution">
    <text evidence="1">The sequence shown here is derived from an EMBL/GenBank/DDBJ whole genome shotgun (WGS) entry which is preliminary data.</text>
</comment>
<accession>U2JDY2</accession>
<dbReference type="PATRIC" id="fig|1227275.3.peg.303"/>
<reference evidence="1 2" key="1">
    <citation type="submission" date="2013-06" db="EMBL/GenBank/DDBJ databases">
        <authorList>
            <person name="Weinstock G."/>
            <person name="Sodergren E."/>
            <person name="Lobos E.A."/>
            <person name="Fulton L."/>
            <person name="Fulton R."/>
            <person name="Courtney L."/>
            <person name="Fronick C."/>
            <person name="O'Laughlin M."/>
            <person name="Godfrey J."/>
            <person name="Wilson R.M."/>
            <person name="Miner T."/>
            <person name="Farmer C."/>
            <person name="Delehaunty K."/>
            <person name="Cordes M."/>
            <person name="Minx P."/>
            <person name="Tomlinson C."/>
            <person name="Chen J."/>
            <person name="Wollam A."/>
            <person name="Pepin K.H."/>
            <person name="Bhonagiri V."/>
            <person name="Zhang X."/>
            <person name="Warren W."/>
            <person name="Mitreva M."/>
            <person name="Mardis E.R."/>
            <person name="Wilson R.K."/>
        </authorList>
    </citation>
    <scope>NUCLEOTIDE SEQUENCE [LARGE SCALE GENOMIC DNA]</scope>
    <source>
        <strain evidence="1 2">W1703</strain>
    </source>
</reference>
<name>U2JDY2_9STRE</name>
<evidence type="ECO:0000313" key="1">
    <source>
        <dbReference type="EMBL" id="ERJ78242.1"/>
    </source>
</evidence>
<sequence>MEDQGTEAQSKSSFLYLALPENFLGNLFSLKTRYKAEEQV</sequence>